<evidence type="ECO:0000313" key="3">
    <source>
        <dbReference type="Proteomes" id="UP000247781"/>
    </source>
</evidence>
<keyword evidence="1" id="KW-0472">Membrane</keyword>
<keyword evidence="1" id="KW-1003">Cell membrane</keyword>
<evidence type="ECO:0000313" key="2">
    <source>
        <dbReference type="EMBL" id="PXX12896.1"/>
    </source>
</evidence>
<comment type="subcellular location">
    <subcellularLocation>
        <location evidence="1">Cell membrane</location>
        <topology evidence="1">Peripheral membrane protein</topology>
        <orientation evidence="1">Cytoplasmic side</orientation>
    </subcellularLocation>
</comment>
<dbReference type="GO" id="GO:0005886">
    <property type="term" value="C:plasma membrane"/>
    <property type="evidence" value="ECO:0007669"/>
    <property type="project" value="UniProtKB-SubCell"/>
</dbReference>
<comment type="similarity">
    <text evidence="1">Belongs to the UPF0161 family.</text>
</comment>
<protein>
    <recommendedName>
        <fullName evidence="1">Putative membrane protein insertion efficiency factor</fullName>
    </recommendedName>
</protein>
<dbReference type="NCBIfam" id="TIGR00278">
    <property type="entry name" value="membrane protein insertion efficiency factor YidD"/>
    <property type="match status" value="1"/>
</dbReference>
<dbReference type="EMBL" id="QJJU01000001">
    <property type="protein sequence ID" value="PXX12896.1"/>
    <property type="molecule type" value="Genomic_DNA"/>
</dbReference>
<dbReference type="HAMAP" id="MF_00386">
    <property type="entry name" value="UPF0161_YidD"/>
    <property type="match status" value="1"/>
</dbReference>
<dbReference type="PANTHER" id="PTHR33383:SF1">
    <property type="entry name" value="MEMBRANE PROTEIN INSERTION EFFICIENCY FACTOR-RELATED"/>
    <property type="match status" value="1"/>
</dbReference>
<keyword evidence="3" id="KW-1185">Reference proteome</keyword>
<comment type="caution">
    <text evidence="2">The sequence shown here is derived from an EMBL/GenBank/DDBJ whole genome shotgun (WGS) entry which is preliminary data.</text>
</comment>
<comment type="function">
    <text evidence="1">Could be involved in insertion of integral membrane proteins into the membrane.</text>
</comment>
<organism evidence="2 3">
    <name type="scientific">Mycolicibacterium moriokaense</name>
    <dbReference type="NCBI Taxonomy" id="39691"/>
    <lineage>
        <taxon>Bacteria</taxon>
        <taxon>Bacillati</taxon>
        <taxon>Actinomycetota</taxon>
        <taxon>Actinomycetes</taxon>
        <taxon>Mycobacteriales</taxon>
        <taxon>Mycobacteriaceae</taxon>
        <taxon>Mycolicibacterium</taxon>
    </lineage>
</organism>
<dbReference type="PANTHER" id="PTHR33383">
    <property type="entry name" value="MEMBRANE PROTEIN INSERTION EFFICIENCY FACTOR-RELATED"/>
    <property type="match status" value="1"/>
</dbReference>
<dbReference type="InterPro" id="IPR002696">
    <property type="entry name" value="Membr_insert_effic_factor_YidD"/>
</dbReference>
<gene>
    <name evidence="2" type="ORF">C8E89_10144</name>
</gene>
<name>A0A318HR29_9MYCO</name>
<accession>A0A318HR29</accession>
<evidence type="ECO:0000256" key="1">
    <source>
        <dbReference type="HAMAP-Rule" id="MF_00386"/>
    </source>
</evidence>
<dbReference type="Proteomes" id="UP000247781">
    <property type="component" value="Unassembled WGS sequence"/>
</dbReference>
<reference evidence="3" key="1">
    <citation type="submission" date="2018-05" db="EMBL/GenBank/DDBJ databases">
        <authorList>
            <person name="Deangelis K."/>
            <person name="Huntemann M."/>
            <person name="Clum A."/>
            <person name="Pillay M."/>
            <person name="Palaniappan K."/>
            <person name="Varghese N."/>
            <person name="Mikhailova N."/>
            <person name="Stamatis D."/>
            <person name="Reddy T."/>
            <person name="Daum C."/>
            <person name="Shapiro N."/>
            <person name="Ivanova N."/>
            <person name="Kyrpides N."/>
            <person name="Woyke T."/>
        </authorList>
    </citation>
    <scope>NUCLEOTIDE SEQUENCE [LARGE SCALE GENOMIC DNA]</scope>
    <source>
        <strain evidence="3">GAS496</strain>
    </source>
</reference>
<reference evidence="2 3" key="2">
    <citation type="submission" date="2018-06" db="EMBL/GenBank/DDBJ databases">
        <title>Sequencing of bacterial isolates from soil warming experiment in Harvard Forest, Massachusetts, USA.</title>
        <authorList>
            <person name="Deangelis K.PhD."/>
        </authorList>
    </citation>
    <scope>NUCLEOTIDE SEQUENCE [LARGE SCALE GENOMIC DNA]</scope>
    <source>
        <strain evidence="2 3">GAS496</strain>
    </source>
</reference>
<sequence>MRSLAARGAIFLIELYRHTVSPMRMPTCRFSPTCSEYAVEALTEYGLIRGGWLTVVRLLKCGPWHRGGWDPIPERRGAAHVHSEDVEAHDLWGTPASREESSTRV</sequence>
<dbReference type="Pfam" id="PF01809">
    <property type="entry name" value="YidD"/>
    <property type="match status" value="1"/>
</dbReference>
<proteinExistence type="inferred from homology"/>
<dbReference type="AlphaFoldDB" id="A0A318HR29"/>
<dbReference type="SMART" id="SM01234">
    <property type="entry name" value="Haemolytic"/>
    <property type="match status" value="1"/>
</dbReference>